<sequence>MNVGIIQCWRCVIFLVVIQAGLLFEVDCLFENELDPSCTIRMTEVLFTAAGWMMITAEGLSYSLVQGLQTYMLCTTWMVQSSLQDHEMNLRCKIVCLQRP</sequence>
<organism evidence="1 2">
    <name type="scientific">Aureobasidium pullulans EXF-150</name>
    <dbReference type="NCBI Taxonomy" id="1043002"/>
    <lineage>
        <taxon>Eukaryota</taxon>
        <taxon>Fungi</taxon>
        <taxon>Dikarya</taxon>
        <taxon>Ascomycota</taxon>
        <taxon>Pezizomycotina</taxon>
        <taxon>Dothideomycetes</taxon>
        <taxon>Dothideomycetidae</taxon>
        <taxon>Dothideales</taxon>
        <taxon>Saccotheciaceae</taxon>
        <taxon>Aureobasidium</taxon>
    </lineage>
</organism>
<dbReference type="RefSeq" id="XP_029757445.1">
    <property type="nucleotide sequence ID" value="XM_029910313.1"/>
</dbReference>
<dbReference type="GeneID" id="40752619"/>
<accession>A0A074X7A3</accession>
<protein>
    <submittedName>
        <fullName evidence="1">Uncharacterized protein</fullName>
    </submittedName>
</protein>
<evidence type="ECO:0000313" key="2">
    <source>
        <dbReference type="Proteomes" id="UP000030706"/>
    </source>
</evidence>
<proteinExistence type="predicted"/>
<dbReference type="AlphaFoldDB" id="A0A074X7A3"/>
<dbReference type="Proteomes" id="UP000030706">
    <property type="component" value="Unassembled WGS sequence"/>
</dbReference>
<dbReference type="EMBL" id="KL584992">
    <property type="protein sequence ID" value="KEQ81258.1"/>
    <property type="molecule type" value="Genomic_DNA"/>
</dbReference>
<gene>
    <name evidence="1" type="ORF">M438DRAFT_77778</name>
</gene>
<dbReference type="HOGENOM" id="CLU_2305521_0_0_1"/>
<evidence type="ECO:0000313" key="1">
    <source>
        <dbReference type="EMBL" id="KEQ81258.1"/>
    </source>
</evidence>
<reference evidence="1 2" key="1">
    <citation type="journal article" date="2014" name="BMC Genomics">
        <title>Genome sequencing of four Aureobasidium pullulans varieties: biotechnological potential, stress tolerance, and description of new species.</title>
        <authorList>
            <person name="Gostin Ar C."/>
            <person name="Ohm R.A."/>
            <person name="Kogej T."/>
            <person name="Sonjak S."/>
            <person name="Turk M."/>
            <person name="Zajc J."/>
            <person name="Zalar P."/>
            <person name="Grube M."/>
            <person name="Sun H."/>
            <person name="Han J."/>
            <person name="Sharma A."/>
            <person name="Chiniquy J."/>
            <person name="Ngan C.Y."/>
            <person name="Lipzen A."/>
            <person name="Barry K."/>
            <person name="Grigoriev I.V."/>
            <person name="Gunde-Cimerman N."/>
        </authorList>
    </citation>
    <scope>NUCLEOTIDE SEQUENCE [LARGE SCALE GENOMIC DNA]</scope>
    <source>
        <strain evidence="1 2">EXF-150</strain>
    </source>
</reference>
<name>A0A074X7A3_AURPU</name>
<keyword evidence="2" id="KW-1185">Reference proteome</keyword>